<dbReference type="Proteomes" id="UP000265703">
    <property type="component" value="Unassembled WGS sequence"/>
</dbReference>
<accession>A0A397S5D9</accession>
<keyword evidence="1" id="KW-0175">Coiled coil</keyword>
<feature type="coiled-coil region" evidence="1">
    <location>
        <begin position="18"/>
        <end position="52"/>
    </location>
</feature>
<protein>
    <submittedName>
        <fullName evidence="2">Uncharacterized protein</fullName>
    </submittedName>
</protein>
<proteinExistence type="predicted"/>
<name>A0A397S5D9_9GLOM</name>
<dbReference type="EMBL" id="QKYT01001084">
    <property type="protein sequence ID" value="RIA79959.1"/>
    <property type="molecule type" value="Genomic_DNA"/>
</dbReference>
<gene>
    <name evidence="2" type="ORF">C1645_839547</name>
</gene>
<evidence type="ECO:0000256" key="1">
    <source>
        <dbReference type="SAM" id="Coils"/>
    </source>
</evidence>
<keyword evidence="3" id="KW-1185">Reference proteome</keyword>
<comment type="caution">
    <text evidence="2">The sequence shown here is derived from an EMBL/GenBank/DDBJ whole genome shotgun (WGS) entry which is preliminary data.</text>
</comment>
<dbReference type="AlphaFoldDB" id="A0A397S5D9"/>
<reference evidence="2 3" key="1">
    <citation type="submission" date="2018-06" db="EMBL/GenBank/DDBJ databases">
        <title>Comparative genomics reveals the genomic features of Rhizophagus irregularis, R. cerebriforme, R. diaphanum and Gigaspora rosea, and their symbiotic lifestyle signature.</title>
        <authorList>
            <person name="Morin E."/>
            <person name="San Clemente H."/>
            <person name="Chen E.C.H."/>
            <person name="De La Providencia I."/>
            <person name="Hainaut M."/>
            <person name="Kuo A."/>
            <person name="Kohler A."/>
            <person name="Murat C."/>
            <person name="Tang N."/>
            <person name="Roy S."/>
            <person name="Loubradou J."/>
            <person name="Henrissat B."/>
            <person name="Grigoriev I.V."/>
            <person name="Corradi N."/>
            <person name="Roux C."/>
            <person name="Martin F.M."/>
        </authorList>
    </citation>
    <scope>NUCLEOTIDE SEQUENCE [LARGE SCALE GENOMIC DNA]</scope>
    <source>
        <strain evidence="2 3">DAOM 227022</strain>
    </source>
</reference>
<organism evidence="2 3">
    <name type="scientific">Glomus cerebriforme</name>
    <dbReference type="NCBI Taxonomy" id="658196"/>
    <lineage>
        <taxon>Eukaryota</taxon>
        <taxon>Fungi</taxon>
        <taxon>Fungi incertae sedis</taxon>
        <taxon>Mucoromycota</taxon>
        <taxon>Glomeromycotina</taxon>
        <taxon>Glomeromycetes</taxon>
        <taxon>Glomerales</taxon>
        <taxon>Glomeraceae</taxon>
        <taxon>Glomus</taxon>
    </lineage>
</organism>
<sequence length="75" mass="9232">MNMKREIKREKEYIRYMNNEHEDVVQEYEEAIKALILENELLKKELEEEKLVNQCINQYMYPSGENVSMEMWNDN</sequence>
<evidence type="ECO:0000313" key="2">
    <source>
        <dbReference type="EMBL" id="RIA79959.1"/>
    </source>
</evidence>
<evidence type="ECO:0000313" key="3">
    <source>
        <dbReference type="Proteomes" id="UP000265703"/>
    </source>
</evidence>